<keyword evidence="1" id="KW-0175">Coiled coil</keyword>
<proteinExistence type="predicted"/>
<dbReference type="AlphaFoldDB" id="A0AAE0L3L6"/>
<gene>
    <name evidence="3" type="ORF">CYMTET_20974</name>
</gene>
<organism evidence="3 4">
    <name type="scientific">Cymbomonas tetramitiformis</name>
    <dbReference type="NCBI Taxonomy" id="36881"/>
    <lineage>
        <taxon>Eukaryota</taxon>
        <taxon>Viridiplantae</taxon>
        <taxon>Chlorophyta</taxon>
        <taxon>Pyramimonadophyceae</taxon>
        <taxon>Pyramimonadales</taxon>
        <taxon>Pyramimonadaceae</taxon>
        <taxon>Cymbomonas</taxon>
    </lineage>
</organism>
<dbReference type="Proteomes" id="UP001190700">
    <property type="component" value="Unassembled WGS sequence"/>
</dbReference>
<feature type="compositionally biased region" description="Low complexity" evidence="2">
    <location>
        <begin position="69"/>
        <end position="81"/>
    </location>
</feature>
<evidence type="ECO:0000256" key="2">
    <source>
        <dbReference type="SAM" id="MobiDB-lite"/>
    </source>
</evidence>
<feature type="coiled-coil region" evidence="1">
    <location>
        <begin position="92"/>
        <end position="119"/>
    </location>
</feature>
<accession>A0AAE0L3L6</accession>
<feature type="compositionally biased region" description="Polar residues" evidence="2">
    <location>
        <begin position="58"/>
        <end position="68"/>
    </location>
</feature>
<comment type="caution">
    <text evidence="3">The sequence shown here is derived from an EMBL/GenBank/DDBJ whole genome shotgun (WGS) entry which is preliminary data.</text>
</comment>
<evidence type="ECO:0000256" key="1">
    <source>
        <dbReference type="SAM" id="Coils"/>
    </source>
</evidence>
<feature type="compositionally biased region" description="Low complexity" evidence="2">
    <location>
        <begin position="28"/>
        <end position="56"/>
    </location>
</feature>
<reference evidence="3 4" key="1">
    <citation type="journal article" date="2015" name="Genome Biol. Evol.">
        <title>Comparative Genomics of a Bacterivorous Green Alga Reveals Evolutionary Causalities and Consequences of Phago-Mixotrophic Mode of Nutrition.</title>
        <authorList>
            <person name="Burns J.A."/>
            <person name="Paasch A."/>
            <person name="Narechania A."/>
            <person name="Kim E."/>
        </authorList>
    </citation>
    <scope>NUCLEOTIDE SEQUENCE [LARGE SCALE GENOMIC DNA]</scope>
    <source>
        <strain evidence="3 4">PLY_AMNH</strain>
    </source>
</reference>
<evidence type="ECO:0000313" key="4">
    <source>
        <dbReference type="Proteomes" id="UP001190700"/>
    </source>
</evidence>
<protein>
    <submittedName>
        <fullName evidence="3">Uncharacterized protein</fullName>
    </submittedName>
</protein>
<feature type="region of interest" description="Disordered" evidence="2">
    <location>
        <begin position="28"/>
        <end position="83"/>
    </location>
</feature>
<keyword evidence="4" id="KW-1185">Reference proteome</keyword>
<evidence type="ECO:0000313" key="3">
    <source>
        <dbReference type="EMBL" id="KAK3270632.1"/>
    </source>
</evidence>
<sequence>MSNPFGNGAGRHMAPENYSLAGATTVVTSNTSNTSNTSAPFTSSVPSSASQVPPAFTSFASQVPPTFMSSSSASPSSQSTSKQTAAEYVELIQLLSASLAASEQNIESLERVKTDITSRILKESTQRERLQAALHKARDAMQHALTVQSDKDSMSES</sequence>
<name>A0AAE0L3L6_9CHLO</name>
<dbReference type="EMBL" id="LGRX02010278">
    <property type="protein sequence ID" value="KAK3270632.1"/>
    <property type="molecule type" value="Genomic_DNA"/>
</dbReference>